<feature type="compositionally biased region" description="Basic and acidic residues" evidence="11">
    <location>
        <begin position="1068"/>
        <end position="1077"/>
    </location>
</feature>
<feature type="coiled-coil region" evidence="10">
    <location>
        <begin position="897"/>
        <end position="924"/>
    </location>
</feature>
<dbReference type="PROSITE" id="PS50081">
    <property type="entry name" value="ZF_DAG_PE_2"/>
    <property type="match status" value="1"/>
</dbReference>
<dbReference type="GO" id="GO:0005096">
    <property type="term" value="F:GTPase activator activity"/>
    <property type="evidence" value="ECO:0007669"/>
    <property type="project" value="InterPro"/>
</dbReference>
<evidence type="ECO:0000256" key="5">
    <source>
        <dbReference type="ARBA" id="ARBA00022723"/>
    </source>
</evidence>
<keyword evidence="8 9" id="KW-0472">Membrane</keyword>
<dbReference type="Proteomes" id="UP000606274">
    <property type="component" value="Unassembled WGS sequence"/>
</dbReference>
<dbReference type="SMART" id="SM00324">
    <property type="entry name" value="RhoGAP"/>
    <property type="match status" value="1"/>
</dbReference>
<evidence type="ECO:0000259" key="12">
    <source>
        <dbReference type="PROSITE" id="PS50081"/>
    </source>
</evidence>
<dbReference type="InterPro" id="IPR008936">
    <property type="entry name" value="Rho_GTPase_activation_prot"/>
</dbReference>
<feature type="compositionally biased region" description="Basic and acidic residues" evidence="11">
    <location>
        <begin position="80"/>
        <end position="111"/>
    </location>
</feature>
<dbReference type="PROSITE" id="PS00479">
    <property type="entry name" value="ZF_DAG_PE_1"/>
    <property type="match status" value="1"/>
</dbReference>
<feature type="compositionally biased region" description="Low complexity" evidence="11">
    <location>
        <begin position="993"/>
        <end position="1019"/>
    </location>
</feature>
<feature type="transmembrane region" description="Helical" evidence="9">
    <location>
        <begin position="1310"/>
        <end position="1331"/>
    </location>
</feature>
<proteinExistence type="inferred from homology"/>
<reference evidence="14" key="1">
    <citation type="submission" date="2020-08" db="EMBL/GenBank/DDBJ databases">
        <title>Chromosome-level assembly of Southern catfish (Silurus meridionalis) provides insights into visual adaptation to the nocturnal and benthic lifestyles.</title>
        <authorList>
            <person name="Zhang Y."/>
            <person name="Wang D."/>
            <person name="Peng Z."/>
        </authorList>
    </citation>
    <scope>NUCLEOTIDE SEQUENCE</scope>
    <source>
        <strain evidence="14">SWU-2019-XX</strain>
        <tissue evidence="14">Muscle</tissue>
    </source>
</reference>
<feature type="transmembrane region" description="Helical" evidence="9">
    <location>
        <begin position="1415"/>
        <end position="1437"/>
    </location>
</feature>
<comment type="caution">
    <text evidence="14">The sequence shown here is derived from an EMBL/GenBank/DDBJ whole genome shotgun (WGS) entry which is preliminary data.</text>
</comment>
<evidence type="ECO:0000256" key="1">
    <source>
        <dbReference type="ARBA" id="ARBA00004141"/>
    </source>
</evidence>
<feature type="compositionally biased region" description="Polar residues" evidence="11">
    <location>
        <begin position="1179"/>
        <end position="1191"/>
    </location>
</feature>
<feature type="transmembrane region" description="Helical" evidence="9">
    <location>
        <begin position="1373"/>
        <end position="1395"/>
    </location>
</feature>
<evidence type="ECO:0000256" key="4">
    <source>
        <dbReference type="ARBA" id="ARBA00022692"/>
    </source>
</evidence>
<evidence type="ECO:0000313" key="14">
    <source>
        <dbReference type="EMBL" id="KAF7703320.1"/>
    </source>
</evidence>
<dbReference type="InterPro" id="IPR046349">
    <property type="entry name" value="C1-like_sf"/>
</dbReference>
<feature type="coiled-coil region" evidence="10">
    <location>
        <begin position="1234"/>
        <end position="1265"/>
    </location>
</feature>
<keyword evidence="9" id="KW-0813">Transport</keyword>
<dbReference type="Gene3D" id="3.30.60.20">
    <property type="match status" value="1"/>
</dbReference>
<feature type="compositionally biased region" description="Basic and acidic residues" evidence="11">
    <location>
        <begin position="128"/>
        <end position="149"/>
    </location>
</feature>
<feature type="compositionally biased region" description="Polar residues" evidence="11">
    <location>
        <begin position="15"/>
        <end position="34"/>
    </location>
</feature>
<evidence type="ECO:0000256" key="8">
    <source>
        <dbReference type="ARBA" id="ARBA00023136"/>
    </source>
</evidence>
<dbReference type="GO" id="GO:0016020">
    <property type="term" value="C:membrane"/>
    <property type="evidence" value="ECO:0007669"/>
    <property type="project" value="UniProtKB-SubCell"/>
</dbReference>
<accession>A0A8T0BDL9</accession>
<dbReference type="SMART" id="SM00109">
    <property type="entry name" value="C1"/>
    <property type="match status" value="1"/>
</dbReference>
<dbReference type="GO" id="GO:0035556">
    <property type="term" value="P:intracellular signal transduction"/>
    <property type="evidence" value="ECO:0007669"/>
    <property type="project" value="InterPro"/>
</dbReference>
<dbReference type="InterPro" id="IPR000198">
    <property type="entry name" value="RhoGAP_dom"/>
</dbReference>
<evidence type="ECO:0000256" key="11">
    <source>
        <dbReference type="SAM" id="MobiDB-lite"/>
    </source>
</evidence>
<dbReference type="PROSITE" id="PS50238">
    <property type="entry name" value="RHOGAP"/>
    <property type="match status" value="1"/>
</dbReference>
<feature type="compositionally biased region" description="Basic and acidic residues" evidence="11">
    <location>
        <begin position="35"/>
        <end position="73"/>
    </location>
</feature>
<feature type="region of interest" description="Disordered" evidence="11">
    <location>
        <begin position="225"/>
        <end position="301"/>
    </location>
</feature>
<dbReference type="GO" id="GO:0044295">
    <property type="term" value="C:axonal growth cone"/>
    <property type="evidence" value="ECO:0007669"/>
    <property type="project" value="TreeGrafter"/>
</dbReference>
<dbReference type="Pfam" id="PF00620">
    <property type="entry name" value="RhoGAP"/>
    <property type="match status" value="1"/>
</dbReference>
<dbReference type="InterPro" id="IPR002219">
    <property type="entry name" value="PKC_DAG/PE"/>
</dbReference>
<feature type="compositionally biased region" description="Acidic residues" evidence="11">
    <location>
        <begin position="259"/>
        <end position="268"/>
    </location>
</feature>
<keyword evidence="7 9" id="KW-1133">Transmembrane helix</keyword>
<feature type="region of interest" description="Disordered" evidence="11">
    <location>
        <begin position="381"/>
        <end position="406"/>
    </location>
</feature>
<keyword evidence="4 9" id="KW-0812">Transmembrane</keyword>
<protein>
    <recommendedName>
        <fullName evidence="9">Secretory carrier-associated membrane protein</fullName>
        <shortName evidence="9">Secretory carrier membrane protein</shortName>
    </recommendedName>
</protein>
<dbReference type="GO" id="GO:0045198">
    <property type="term" value="P:establishment of epithelial cell apical/basal polarity"/>
    <property type="evidence" value="ECO:0007669"/>
    <property type="project" value="TreeGrafter"/>
</dbReference>
<keyword evidence="3" id="KW-0963">Cytoplasm</keyword>
<dbReference type="Gene3D" id="1.10.555.10">
    <property type="entry name" value="Rho GTPase activation protein"/>
    <property type="match status" value="1"/>
</dbReference>
<dbReference type="PANTHER" id="PTHR46184:SF3">
    <property type="entry name" value="UNCONVENTIONAL MYOSIN-IXA"/>
    <property type="match status" value="1"/>
</dbReference>
<feature type="compositionally biased region" description="Basic and acidic residues" evidence="11">
    <location>
        <begin position="1"/>
        <end position="14"/>
    </location>
</feature>
<evidence type="ECO:0000256" key="9">
    <source>
        <dbReference type="RuleBase" id="RU363122"/>
    </source>
</evidence>
<organism evidence="14 15">
    <name type="scientific">Silurus meridionalis</name>
    <name type="common">Southern catfish</name>
    <name type="synonym">Silurus soldatovi meridionalis</name>
    <dbReference type="NCBI Taxonomy" id="175797"/>
    <lineage>
        <taxon>Eukaryota</taxon>
        <taxon>Metazoa</taxon>
        <taxon>Chordata</taxon>
        <taxon>Craniata</taxon>
        <taxon>Vertebrata</taxon>
        <taxon>Euteleostomi</taxon>
        <taxon>Actinopterygii</taxon>
        <taxon>Neopterygii</taxon>
        <taxon>Teleostei</taxon>
        <taxon>Ostariophysi</taxon>
        <taxon>Siluriformes</taxon>
        <taxon>Siluridae</taxon>
        <taxon>Silurus</taxon>
    </lineage>
</organism>
<evidence type="ECO:0000259" key="13">
    <source>
        <dbReference type="PROSITE" id="PS50238"/>
    </source>
</evidence>
<comment type="similarity">
    <text evidence="9">Belongs to the SCAMP family.</text>
</comment>
<feature type="compositionally biased region" description="Basic residues" evidence="11">
    <location>
        <begin position="234"/>
        <end position="243"/>
    </location>
</feature>
<keyword evidence="5" id="KW-0479">Metal-binding</keyword>
<evidence type="ECO:0000313" key="15">
    <source>
        <dbReference type="Proteomes" id="UP000606274"/>
    </source>
</evidence>
<feature type="compositionally biased region" description="Basic and acidic residues" evidence="11">
    <location>
        <begin position="392"/>
        <end position="401"/>
    </location>
</feature>
<dbReference type="GO" id="GO:0051015">
    <property type="term" value="F:actin filament binding"/>
    <property type="evidence" value="ECO:0007669"/>
    <property type="project" value="TreeGrafter"/>
</dbReference>
<dbReference type="PANTHER" id="PTHR46184">
    <property type="entry name" value="UNCONVENTIONAL MYOSIN-IXB-LIKE PROTEIN"/>
    <property type="match status" value="1"/>
</dbReference>
<dbReference type="GO" id="GO:0015031">
    <property type="term" value="P:protein transport"/>
    <property type="evidence" value="ECO:0007669"/>
    <property type="project" value="InterPro"/>
</dbReference>
<feature type="compositionally biased region" description="Polar residues" evidence="11">
    <location>
        <begin position="946"/>
        <end position="955"/>
    </location>
</feature>
<feature type="region of interest" description="Disordered" evidence="11">
    <location>
        <begin position="929"/>
        <end position="1077"/>
    </location>
</feature>
<comment type="subcellular location">
    <subcellularLocation>
        <location evidence="2">Cytoplasm</location>
    </subcellularLocation>
    <subcellularLocation>
        <location evidence="1 9">Membrane</location>
        <topology evidence="1 9">Multi-pass membrane protein</topology>
    </subcellularLocation>
</comment>
<dbReference type="FunFam" id="1.10.555.10:FF:000009">
    <property type="entry name" value="unconventional myosin-IXa isoform X1"/>
    <property type="match status" value="1"/>
</dbReference>
<dbReference type="FunFam" id="3.30.60.20:FF:000020">
    <property type="entry name" value="Putative unconventional myosin-IXa"/>
    <property type="match status" value="1"/>
</dbReference>
<dbReference type="GO" id="GO:0000146">
    <property type="term" value="F:microfilament motor activity"/>
    <property type="evidence" value="ECO:0007669"/>
    <property type="project" value="InterPro"/>
</dbReference>
<feature type="transmembrane region" description="Helical" evidence="9">
    <location>
        <begin position="1343"/>
        <end position="1361"/>
    </location>
</feature>
<dbReference type="InterPro" id="IPR007273">
    <property type="entry name" value="SCAMP"/>
</dbReference>
<feature type="region of interest" description="Disordered" evidence="11">
    <location>
        <begin position="848"/>
        <end position="876"/>
    </location>
</feature>
<sequence length="1485" mass="168207">MLDAADLKPLEVRDSSAQTSEPPSPAQGESTTRSMLERLEKLNEAKQERQKQQQQKNEKEMMDQIRQQKEVLKKQRTHIAKVERETFEKQRGEALQRIEQSRQERSRKATDRSPSIVQPEPEFISSKQTEDKQSMPSKIRESPKDRRNVSDGWSPKLTLESQEGVSKEAQKKSSTLSANVNKTDIFFSPKDKVALSKFETEFASSLKSAGIQKEARTSDIKSLKLLKGREVPRPGHKKARMARTRSDFLTRGSNPPGEGESEEEEYDETPLSLGPPLPKQDTEGGTLDECHSDSEMPSTSIEEQKQMIYKAMSSGDLGKGDSLIKIPQGDGRVRGKMKFWGKAKQGEKKSTRDRLMYAGGSLDGDYPDSAFPMTEGEFLSPPHSPEFSSLPEFKENKEPSPKMKRRRSVKISSVTLEPAQWQNDALQILTCASDYRSMNEFLMKKIADLDSEDGKKDTMVDVVFKKALKEFRLNIFNSYSTALALDDGKSIRYKDLHALFEQILEKTMRQEQRDWSESPVRVWVNTFKVFLDEFMTEYKPLDSTINKIIKPERKKRRKKDIDIVEEHNGHVFKSTQYSIPTYCEFCSSLIWMMDKACVCKLCRYACHRKCCLKTTSKCSKKYDPELSSRQFGVDVSRLTHDDRSVPLVVENLINYIEMHGLYTEGIYRKSGSANKIKELKQGLDTDVSSTNLDDYNIHVIASVFKQWLRDLPNPLMTFELYEEFLRAMGLQDKKEAVRGVYSVIDQLSRTHLNTLERIIFHLVMIALQEETNRMSANALAIVFAPCILRCPDTIDPLQSVQDISKTTACVELIICEQMNKYKARLKDINTLEFAESKAKSRLTLIRRSMGKGRRKPPVTYPLQSPPVSPRSTSIPEITEEIEDEDTFRDAEVTEQQQVAMQQEEKVLTEQIESLQKEKEELTYEILSLEPRASDDETLESEASIGTADSSENLNIDSEGAISDFSEKGSTLPATRPKKSQGKSRRTLQRQPDSLDSVDSGSTVSSVSSSYPQPSAPSRRSQLRSKMPSSNQDTAEQDGDEIPHFSSRGTFNPEKSKQKLRNAKYSSQRRPDDQGHTIDPDLQAQQLVLYGTNEFMWEAFASPLSNLRDRTGDRHVTVGFRHHSLQRACAPRCQGTREGVYATRSGRAHLLIPEEDISRNSMAGFDSNPFSGPVDVNPFQDPSVTQVTSTGRDGTDGFNPFSAGDQNNGTTIPYSAGSQPAVLQPTVEPTSQARAAAAQADLLKQQEELEKKAAELERKEQEIQNRDIGRGKENNWPPLPKFFPIKPCFYQDFNEEIPVEYQKVCKMMYYLWMYHCVTLFMNLLACLASFIVNSQNGVDFGLSILWFVLFSPTAFMCWYRPVYKAFRSDSSFNFFFFFLIFAFQVVVYIIQCVGIPNWGNSGWISSISMLRSNIGVAVFMMIVAIFFTVNAVLSVTLLKMVHGKYRRTGASFQKAQQEFSEGVVTSRSFQTAAATAASSAARSAFQ</sequence>
<dbReference type="SUPFAM" id="SSF57889">
    <property type="entry name" value="Cysteine-rich domain"/>
    <property type="match status" value="1"/>
</dbReference>
<evidence type="ECO:0000256" key="6">
    <source>
        <dbReference type="ARBA" id="ARBA00022833"/>
    </source>
</evidence>
<keyword evidence="10" id="KW-0175">Coiled coil</keyword>
<feature type="domain" description="Phorbol-ester/DAG-type" evidence="12">
    <location>
        <begin position="569"/>
        <end position="618"/>
    </location>
</feature>
<evidence type="ECO:0000256" key="2">
    <source>
        <dbReference type="ARBA" id="ARBA00004496"/>
    </source>
</evidence>
<dbReference type="EMBL" id="JABFDY010000009">
    <property type="protein sequence ID" value="KAF7703320.1"/>
    <property type="molecule type" value="Genomic_DNA"/>
</dbReference>
<dbReference type="Pfam" id="PF04144">
    <property type="entry name" value="SCAMP"/>
    <property type="match status" value="1"/>
</dbReference>
<feature type="region of interest" description="Disordered" evidence="11">
    <location>
        <begin position="1"/>
        <end position="184"/>
    </location>
</feature>
<dbReference type="InterPro" id="IPR046987">
    <property type="entry name" value="Myo9"/>
</dbReference>
<gene>
    <name evidence="14" type="ORF">HF521_022327</name>
</gene>
<feature type="region of interest" description="Disordered" evidence="11">
    <location>
        <begin position="1161"/>
        <end position="1211"/>
    </location>
</feature>
<feature type="domain" description="Rho-GAP" evidence="13">
    <location>
        <begin position="633"/>
        <end position="821"/>
    </location>
</feature>
<dbReference type="CDD" id="cd20883">
    <property type="entry name" value="C1_Myosin-IXa"/>
    <property type="match status" value="1"/>
</dbReference>
<evidence type="ECO:0000256" key="10">
    <source>
        <dbReference type="SAM" id="Coils"/>
    </source>
</evidence>
<dbReference type="GO" id="GO:0005884">
    <property type="term" value="C:actin filament"/>
    <property type="evidence" value="ECO:0007669"/>
    <property type="project" value="TreeGrafter"/>
</dbReference>
<dbReference type="GO" id="GO:0046872">
    <property type="term" value="F:metal ion binding"/>
    <property type="evidence" value="ECO:0007669"/>
    <property type="project" value="UniProtKB-KW"/>
</dbReference>
<dbReference type="GO" id="GO:0005737">
    <property type="term" value="C:cytoplasm"/>
    <property type="evidence" value="ECO:0007669"/>
    <property type="project" value="UniProtKB-SubCell"/>
</dbReference>
<feature type="compositionally biased region" description="Basic residues" evidence="11">
    <location>
        <begin position="975"/>
        <end position="987"/>
    </location>
</feature>
<evidence type="ECO:0000256" key="3">
    <source>
        <dbReference type="ARBA" id="ARBA00022490"/>
    </source>
</evidence>
<dbReference type="SUPFAM" id="SSF48350">
    <property type="entry name" value="GTPase activation domain, GAP"/>
    <property type="match status" value="1"/>
</dbReference>
<keyword evidence="15" id="KW-1185">Reference proteome</keyword>
<keyword evidence="6" id="KW-0862">Zinc</keyword>
<feature type="compositionally biased region" description="Polar residues" evidence="11">
    <location>
        <begin position="172"/>
        <end position="182"/>
    </location>
</feature>
<evidence type="ECO:0000256" key="7">
    <source>
        <dbReference type="ARBA" id="ARBA00022989"/>
    </source>
</evidence>
<name>A0A8T0BDL9_SILME</name>